<proteinExistence type="inferred from homology"/>
<dbReference type="Gene3D" id="3.40.1350.10">
    <property type="match status" value="1"/>
</dbReference>
<evidence type="ECO:0000256" key="1">
    <source>
        <dbReference type="ARBA" id="ARBA00008078"/>
    </source>
</evidence>
<organism evidence="9 10">
    <name type="scientific">Viridothelium virens</name>
    <name type="common">Speckled blister lichen</name>
    <name type="synonym">Trypethelium virens</name>
    <dbReference type="NCBI Taxonomy" id="1048519"/>
    <lineage>
        <taxon>Eukaryota</taxon>
        <taxon>Fungi</taxon>
        <taxon>Dikarya</taxon>
        <taxon>Ascomycota</taxon>
        <taxon>Pezizomycotina</taxon>
        <taxon>Dothideomycetes</taxon>
        <taxon>Dothideomycetes incertae sedis</taxon>
        <taxon>Trypetheliales</taxon>
        <taxon>Trypetheliaceae</taxon>
        <taxon>Viridothelium</taxon>
    </lineage>
</organism>
<dbReference type="InterPro" id="IPR011856">
    <property type="entry name" value="tRNA_endonuc-like_dom_sf"/>
</dbReference>
<evidence type="ECO:0000256" key="4">
    <source>
        <dbReference type="PIRNR" id="PIRNR011789"/>
    </source>
</evidence>
<keyword evidence="10" id="KW-1185">Reference proteome</keyword>
<feature type="region of interest" description="Disordered" evidence="7">
    <location>
        <begin position="1"/>
        <end position="25"/>
    </location>
</feature>
<dbReference type="GO" id="GO:0000213">
    <property type="term" value="F:tRNA-intron lyase activity"/>
    <property type="evidence" value="ECO:0007669"/>
    <property type="project" value="UniProtKB-UniRule"/>
</dbReference>
<protein>
    <recommendedName>
        <fullName evidence="4">tRNA-splicing endonuclease subunit Sen2</fullName>
        <ecNumber evidence="4">4.6.1.16</ecNumber>
    </recommendedName>
</protein>
<evidence type="ECO:0000313" key="10">
    <source>
        <dbReference type="Proteomes" id="UP000800092"/>
    </source>
</evidence>
<dbReference type="Proteomes" id="UP000800092">
    <property type="component" value="Unassembled WGS sequence"/>
</dbReference>
<dbReference type="Pfam" id="PF01974">
    <property type="entry name" value="tRNA_int_endo"/>
    <property type="match status" value="1"/>
</dbReference>
<comment type="similarity">
    <text evidence="1 4">Belongs to the tRNA-intron endonuclease family.</text>
</comment>
<feature type="compositionally biased region" description="Polar residues" evidence="7">
    <location>
        <begin position="9"/>
        <end position="25"/>
    </location>
</feature>
<evidence type="ECO:0000256" key="2">
    <source>
        <dbReference type="ARBA" id="ARBA00022694"/>
    </source>
</evidence>
<keyword evidence="2 4" id="KW-0819">tRNA processing</keyword>
<dbReference type="InterPro" id="IPR036167">
    <property type="entry name" value="tRNA_intron_Endo_cat-like_sf"/>
</dbReference>
<dbReference type="AlphaFoldDB" id="A0A6A6H4N4"/>
<evidence type="ECO:0000313" key="9">
    <source>
        <dbReference type="EMBL" id="KAF2232778.1"/>
    </source>
</evidence>
<sequence>MIDERVNHARSSTDASNVESKPSRPNYSQIHAKAFPLETYPLPAFIPHNPLSALRIIYLVLSQFFFPPVSHPPVLHKASFSSSTRSVNVTDPVAIRALWENGFFGKGTLSRSEPTWLEREKRRRGFEMMETAEEVTNRRREERREMKKERARKERELVEEQLKKEGKVAIDIGITLDDPDAAKADFDKGSPELQEKLELEAELIKDQEHLQLSYEEAFFLTYGLGILEIYSEETHDRISNLDLLKLFRQHSYFPTRSSTLQPDDPFLLSYIVYHHFRSLGWVVREGLKFAVDFLLYNRGPVFAHAQFAIVIIPAYQHPYWSETPERAAVTRKKARKSWWWLHAVNRVQATVRKDLVLAYVEIPPPGERDGEVAADVEDIGKLLKSYKVREFAVKRWTPNRNRD</sequence>
<feature type="active site" evidence="5">
    <location>
        <position position="353"/>
    </location>
</feature>
<keyword evidence="6" id="KW-0175">Coiled coil</keyword>
<dbReference type="InterPro" id="IPR006676">
    <property type="entry name" value="tRNA_splic"/>
</dbReference>
<dbReference type="GO" id="GO:0003676">
    <property type="term" value="F:nucleic acid binding"/>
    <property type="evidence" value="ECO:0007669"/>
    <property type="project" value="InterPro"/>
</dbReference>
<dbReference type="SUPFAM" id="SSF53032">
    <property type="entry name" value="tRNA-intron endonuclease catalytic domain-like"/>
    <property type="match status" value="1"/>
</dbReference>
<dbReference type="PANTHER" id="PTHR21227">
    <property type="entry name" value="TRNA-SPLICING ENDONUCLEASE SUBUNIT SEN2"/>
    <property type="match status" value="1"/>
</dbReference>
<evidence type="ECO:0000256" key="3">
    <source>
        <dbReference type="ARBA" id="ARBA00023239"/>
    </source>
</evidence>
<comment type="function">
    <text evidence="4">Constitutes one of the two catalytic subunit of the tRNA-splicing endonuclease complex, a complex responsible for identification and cleavage of the splice sites in pre-tRNA. It cleaves pre-tRNA at the 5'- and 3'-splice sites to release the intron. The products are an intron and two tRNA half-molecules bearing 2',3'-cyclic phosphate and 5'-OH termini. There are no conserved sequences at the splice sites, but the intron is invariably located at the same site in the gene, placing the splice sites an invariant distance from the constant structural features of the tRNA body.</text>
</comment>
<evidence type="ECO:0000256" key="5">
    <source>
        <dbReference type="PIRSR" id="PIRSR011789-1"/>
    </source>
</evidence>
<name>A0A6A6H4N4_VIRVR</name>
<dbReference type="GO" id="GO:0005737">
    <property type="term" value="C:cytoplasm"/>
    <property type="evidence" value="ECO:0007669"/>
    <property type="project" value="TreeGrafter"/>
</dbReference>
<dbReference type="InterPro" id="IPR006677">
    <property type="entry name" value="tRNA_intron_Endonuc_cat-like"/>
</dbReference>
<dbReference type="GO" id="GO:0000379">
    <property type="term" value="P:tRNA-type intron splice site recognition and cleavage"/>
    <property type="evidence" value="ECO:0007669"/>
    <property type="project" value="TreeGrafter"/>
</dbReference>
<dbReference type="PIRSF" id="PIRSF011789">
    <property type="entry name" value="tRNA_splic_SEN2"/>
    <property type="match status" value="1"/>
</dbReference>
<evidence type="ECO:0000256" key="7">
    <source>
        <dbReference type="SAM" id="MobiDB-lite"/>
    </source>
</evidence>
<dbReference type="FunFam" id="3.40.1350.10:FF:000007">
    <property type="entry name" value="tRNA-splicing endonuclease subunit Sen2"/>
    <property type="match status" value="1"/>
</dbReference>
<gene>
    <name evidence="9" type="ORF">EV356DRAFT_524984</name>
</gene>
<dbReference type="OrthoDB" id="10249562at2759"/>
<evidence type="ECO:0000259" key="8">
    <source>
        <dbReference type="Pfam" id="PF01974"/>
    </source>
</evidence>
<feature type="coiled-coil region" evidence="6">
    <location>
        <begin position="129"/>
        <end position="168"/>
    </location>
</feature>
<accession>A0A6A6H4N4</accession>
<dbReference type="InterPro" id="IPR016589">
    <property type="entry name" value="tRNA_splic_SEN2"/>
</dbReference>
<evidence type="ECO:0000256" key="6">
    <source>
        <dbReference type="SAM" id="Coils"/>
    </source>
</evidence>
<reference evidence="9" key="1">
    <citation type="journal article" date="2020" name="Stud. Mycol.">
        <title>101 Dothideomycetes genomes: a test case for predicting lifestyles and emergence of pathogens.</title>
        <authorList>
            <person name="Haridas S."/>
            <person name="Albert R."/>
            <person name="Binder M."/>
            <person name="Bloem J."/>
            <person name="Labutti K."/>
            <person name="Salamov A."/>
            <person name="Andreopoulos B."/>
            <person name="Baker S."/>
            <person name="Barry K."/>
            <person name="Bills G."/>
            <person name="Bluhm B."/>
            <person name="Cannon C."/>
            <person name="Castanera R."/>
            <person name="Culley D."/>
            <person name="Daum C."/>
            <person name="Ezra D."/>
            <person name="Gonzalez J."/>
            <person name="Henrissat B."/>
            <person name="Kuo A."/>
            <person name="Liang C."/>
            <person name="Lipzen A."/>
            <person name="Lutzoni F."/>
            <person name="Magnuson J."/>
            <person name="Mondo S."/>
            <person name="Nolan M."/>
            <person name="Ohm R."/>
            <person name="Pangilinan J."/>
            <person name="Park H.-J."/>
            <person name="Ramirez L."/>
            <person name="Alfaro M."/>
            <person name="Sun H."/>
            <person name="Tritt A."/>
            <person name="Yoshinaga Y."/>
            <person name="Zwiers L.-H."/>
            <person name="Turgeon B."/>
            <person name="Goodwin S."/>
            <person name="Spatafora J."/>
            <person name="Crous P."/>
            <person name="Grigoriev I."/>
        </authorList>
    </citation>
    <scope>NUCLEOTIDE SEQUENCE</scope>
    <source>
        <strain evidence="9">Tuck. ex Michener</strain>
    </source>
</reference>
<feature type="active site" evidence="5">
    <location>
        <position position="304"/>
    </location>
</feature>
<dbReference type="PANTHER" id="PTHR21227:SF0">
    <property type="entry name" value="TRNA-SPLICING ENDONUCLEASE SUBUNIT SEN2"/>
    <property type="match status" value="1"/>
</dbReference>
<dbReference type="EC" id="4.6.1.16" evidence="4"/>
<keyword evidence="3 4" id="KW-0456">Lyase</keyword>
<dbReference type="CDD" id="cd22363">
    <property type="entry name" value="tRNA-intron_lyase_C"/>
    <property type="match status" value="1"/>
</dbReference>
<dbReference type="GO" id="GO:0000214">
    <property type="term" value="C:tRNA-intron endonuclease complex"/>
    <property type="evidence" value="ECO:0007669"/>
    <property type="project" value="UniProtKB-UniRule"/>
</dbReference>
<feature type="domain" description="tRNA intron endonuclease catalytic" evidence="8">
    <location>
        <begin position="266"/>
        <end position="360"/>
    </location>
</feature>
<feature type="active site" evidence="5">
    <location>
        <position position="296"/>
    </location>
</feature>
<dbReference type="EMBL" id="ML991812">
    <property type="protein sequence ID" value="KAF2232778.1"/>
    <property type="molecule type" value="Genomic_DNA"/>
</dbReference>